<accession>A0A2K2DUM7</accession>
<evidence type="ECO:0000256" key="4">
    <source>
        <dbReference type="SAM" id="MobiDB-lite"/>
    </source>
</evidence>
<dbReference type="InParanoid" id="A0A2K2DUM7"/>
<feature type="repeat" description="PPR" evidence="3">
    <location>
        <begin position="227"/>
        <end position="261"/>
    </location>
</feature>
<keyword evidence="2" id="KW-0809">Transit peptide</keyword>
<dbReference type="Gene3D" id="1.25.40.10">
    <property type="entry name" value="Tetratricopeptide repeat domain"/>
    <property type="match status" value="6"/>
</dbReference>
<reference evidence="5 6" key="1">
    <citation type="journal article" date="2010" name="Nature">
        <title>Genome sequencing and analysis of the model grass Brachypodium distachyon.</title>
        <authorList>
            <consortium name="International Brachypodium Initiative"/>
        </authorList>
    </citation>
    <scope>NUCLEOTIDE SEQUENCE [LARGE SCALE GENOMIC DNA]</scope>
    <source>
        <strain evidence="5 6">Bd21</strain>
    </source>
</reference>
<dbReference type="OrthoDB" id="185373at2759"/>
<evidence type="ECO:0000313" key="7">
    <source>
        <dbReference type="Proteomes" id="UP000008810"/>
    </source>
</evidence>
<feature type="repeat" description="PPR" evidence="3">
    <location>
        <begin position="465"/>
        <end position="499"/>
    </location>
</feature>
<dbReference type="EMBL" id="CM000880">
    <property type="protein sequence ID" value="PNT77980.1"/>
    <property type="molecule type" value="Genomic_DNA"/>
</dbReference>
<feature type="repeat" description="PPR" evidence="3">
    <location>
        <begin position="430"/>
        <end position="464"/>
    </location>
</feature>
<feature type="repeat" description="PPR" evidence="3">
    <location>
        <begin position="395"/>
        <end position="429"/>
    </location>
</feature>
<name>A0A2K2DUM7_BRADI</name>
<keyword evidence="7" id="KW-1185">Reference proteome</keyword>
<dbReference type="InterPro" id="IPR011990">
    <property type="entry name" value="TPR-like_helical_dom_sf"/>
</dbReference>
<dbReference type="EnsemblPlants" id="PNT77980">
    <property type="protein sequence ID" value="PNT77980"/>
    <property type="gene ID" value="BRADI_1g71495v3"/>
</dbReference>
<dbReference type="PANTHER" id="PTHR47932:SF63">
    <property type="entry name" value="OS08G0290000 PROTEIN"/>
    <property type="match status" value="1"/>
</dbReference>
<evidence type="ECO:0000256" key="1">
    <source>
        <dbReference type="ARBA" id="ARBA00022737"/>
    </source>
</evidence>
<dbReference type="InterPro" id="IPR002885">
    <property type="entry name" value="PPR_rpt"/>
</dbReference>
<feature type="repeat" description="PPR" evidence="3">
    <location>
        <begin position="570"/>
        <end position="604"/>
    </location>
</feature>
<protein>
    <recommendedName>
        <fullName evidence="8">Pentacotripeptide-repeat region of PRORP domain-containing protein</fullName>
    </recommendedName>
</protein>
<keyword evidence="1" id="KW-0677">Repeat</keyword>
<reference evidence="6" key="3">
    <citation type="submission" date="2018-08" db="UniProtKB">
        <authorList>
            <consortium name="EnsemblPlants"/>
        </authorList>
    </citation>
    <scope>IDENTIFICATION</scope>
    <source>
        <strain evidence="6">cv. Bd21</strain>
    </source>
</reference>
<feature type="repeat" description="PPR" evidence="3">
    <location>
        <begin position="262"/>
        <end position="296"/>
    </location>
</feature>
<evidence type="ECO:0000313" key="5">
    <source>
        <dbReference type="EMBL" id="PNT77980.1"/>
    </source>
</evidence>
<organism evidence="5">
    <name type="scientific">Brachypodium distachyon</name>
    <name type="common">Purple false brome</name>
    <name type="synonym">Trachynia distachya</name>
    <dbReference type="NCBI Taxonomy" id="15368"/>
    <lineage>
        <taxon>Eukaryota</taxon>
        <taxon>Viridiplantae</taxon>
        <taxon>Streptophyta</taxon>
        <taxon>Embryophyta</taxon>
        <taxon>Tracheophyta</taxon>
        <taxon>Spermatophyta</taxon>
        <taxon>Magnoliopsida</taxon>
        <taxon>Liliopsida</taxon>
        <taxon>Poales</taxon>
        <taxon>Poaceae</taxon>
        <taxon>BOP clade</taxon>
        <taxon>Pooideae</taxon>
        <taxon>Stipodae</taxon>
        <taxon>Brachypodieae</taxon>
        <taxon>Brachypodium</taxon>
    </lineage>
</organism>
<reference evidence="5" key="2">
    <citation type="submission" date="2017-06" db="EMBL/GenBank/DDBJ databases">
        <title>WGS assembly of Brachypodium distachyon.</title>
        <authorList>
            <consortium name="The International Brachypodium Initiative"/>
            <person name="Lucas S."/>
            <person name="Harmon-Smith M."/>
            <person name="Lail K."/>
            <person name="Tice H."/>
            <person name="Grimwood J."/>
            <person name="Bruce D."/>
            <person name="Barry K."/>
            <person name="Shu S."/>
            <person name="Lindquist E."/>
            <person name="Wang M."/>
            <person name="Pitluck S."/>
            <person name="Vogel J.P."/>
            <person name="Garvin D.F."/>
            <person name="Mockler T.C."/>
            <person name="Schmutz J."/>
            <person name="Rokhsar D."/>
            <person name="Bevan M.W."/>
        </authorList>
    </citation>
    <scope>NUCLEOTIDE SEQUENCE</scope>
    <source>
        <strain evidence="5">Bd21</strain>
    </source>
</reference>
<dbReference type="Proteomes" id="UP000008810">
    <property type="component" value="Chromosome 1"/>
</dbReference>
<dbReference type="Pfam" id="PF13041">
    <property type="entry name" value="PPR_2"/>
    <property type="match status" value="7"/>
</dbReference>
<dbReference type="PROSITE" id="PS51375">
    <property type="entry name" value="PPR"/>
    <property type="match status" value="13"/>
</dbReference>
<dbReference type="Pfam" id="PF01535">
    <property type="entry name" value="PPR"/>
    <property type="match status" value="1"/>
</dbReference>
<feature type="repeat" description="PPR" evidence="3">
    <location>
        <begin position="605"/>
        <end position="639"/>
    </location>
</feature>
<feature type="region of interest" description="Disordered" evidence="4">
    <location>
        <begin position="42"/>
        <end position="77"/>
    </location>
</feature>
<feature type="repeat" description="PPR" evidence="3">
    <location>
        <begin position="360"/>
        <end position="394"/>
    </location>
</feature>
<dbReference type="AlphaFoldDB" id="A0A2K2DUM7"/>
<feature type="repeat" description="PPR" evidence="3">
    <location>
        <begin position="732"/>
        <end position="766"/>
    </location>
</feature>
<dbReference type="Gramene" id="PNT77980">
    <property type="protein sequence ID" value="PNT77980"/>
    <property type="gene ID" value="BRADI_1g71495v3"/>
</dbReference>
<feature type="repeat" description="PPR" evidence="3">
    <location>
        <begin position="640"/>
        <end position="674"/>
    </location>
</feature>
<feature type="repeat" description="PPR" evidence="3">
    <location>
        <begin position="297"/>
        <end position="327"/>
    </location>
</feature>
<sequence length="886" mass="99747">MAPSPPSPIRRLRPLSLLPRAASAAAHFKPLPHPLLSAFSSSSLEKGGLGSEKPPPEDPVGSPSQRPEELTQPRPRKATLTKRALSCLAQPDWQRSTLLASLTPEKAAFVAARCLVPVRALEFLLFLSREHSHKYGPDTFAKVAMRLLESRDRPAAVGRARIHMIKSCSNKAEMTQALNYLDMFSQRGPKMGLFTYTTLLIQLNKLNMTSTVMDRYHQILREGLQPNLLIYNSVINALCKDGNVRDAESIINKVFKSGMKPDTFTYTSMILGYCRNRDLDSAFEIFNRMDEEGFHTFTAPIVALCDMGRIEDAWKIFIDMKKKGCKPNVYTYTSLISGQRVSRMAIGLFHRMSRDGVVPNTVTYNALMNVLMENMEIDSALIVFNMMGKHGCLPNTSSYNELIRGYCTIGDTEKAMSMLTNMLKGRPTPTLVTYNIIIKGYCDSGDTDVAIRVLELMKANGCQPDEWSYTELISGFCKISKMELASGMFNEMMDRGLCPNEVTYTALISGYCKDEKLDCAARMLERMKRSGCRPNVQTYNVLIHGLTKQNNFSGAEELCKVMLEEKISPDVVTYSTVINGLCNNGAIPLALEMFNKMVKHGCLPNLHTYSSLIQALGQEGRVEEAEEMFSELKKQGLIPDEVTYVKMIEVCVMSGKVDRAFDFLGEMINAGCQPTLQTYDVLIKGLQNEMVYHKLVALPNAASTSTFDDQIINKDVISVLSSKLAELDFELSRQLYDALLSRLSRSGRWFEANNLYRSMVSQSQCPNQDTYKHFLISLLRALKVDLAMDVFKHMSDQRCELHLTGYKELICTLCQLHRRKEARFVFEKMLSRALNADEIVWTILINGLLGAGYKDLCMEFLHIMETNRRNPSSHARTILAREALKE</sequence>
<evidence type="ECO:0000313" key="6">
    <source>
        <dbReference type="EnsemblPlants" id="PNT77980"/>
    </source>
</evidence>
<gene>
    <name evidence="5" type="ORF">BRADI_1g71495v3</name>
</gene>
<dbReference type="NCBIfam" id="TIGR00756">
    <property type="entry name" value="PPR"/>
    <property type="match status" value="13"/>
</dbReference>
<feature type="repeat" description="PPR" evidence="3">
    <location>
        <begin position="535"/>
        <end position="569"/>
    </location>
</feature>
<evidence type="ECO:0000256" key="2">
    <source>
        <dbReference type="ARBA" id="ARBA00022946"/>
    </source>
</evidence>
<evidence type="ECO:0000256" key="3">
    <source>
        <dbReference type="PROSITE-ProRule" id="PRU00708"/>
    </source>
</evidence>
<dbReference type="PANTHER" id="PTHR47932">
    <property type="entry name" value="ATPASE EXPRESSION PROTEIN 3"/>
    <property type="match status" value="1"/>
</dbReference>
<feature type="repeat" description="PPR" evidence="3">
    <location>
        <begin position="500"/>
        <end position="534"/>
    </location>
</feature>
<proteinExistence type="predicted"/>
<evidence type="ECO:0008006" key="8">
    <source>
        <dbReference type="Google" id="ProtNLM"/>
    </source>
</evidence>